<dbReference type="Proteomes" id="UP000326759">
    <property type="component" value="Unassembled WGS sequence"/>
</dbReference>
<keyword evidence="2" id="KW-1185">Reference proteome</keyword>
<accession>A0A5N5TCC5</accession>
<reference evidence="1 2" key="1">
    <citation type="journal article" date="2019" name="PLoS Biol.">
        <title>Sex chromosomes control vertical transmission of feminizing Wolbachia symbionts in an isopod.</title>
        <authorList>
            <person name="Becking T."/>
            <person name="Chebbi M.A."/>
            <person name="Giraud I."/>
            <person name="Moumen B."/>
            <person name="Laverre T."/>
            <person name="Caubet Y."/>
            <person name="Peccoud J."/>
            <person name="Gilbert C."/>
            <person name="Cordaux R."/>
        </authorList>
    </citation>
    <scope>NUCLEOTIDE SEQUENCE [LARGE SCALE GENOMIC DNA]</scope>
    <source>
        <strain evidence="1">ANa2</strain>
        <tissue evidence="1">Whole body excluding digestive tract and cuticle</tissue>
    </source>
</reference>
<evidence type="ECO:0000313" key="1">
    <source>
        <dbReference type="EMBL" id="KAB7504286.1"/>
    </source>
</evidence>
<sequence>MVYSFQLVRIHGLLRKGNYAEHAGAPVYLAAVMEYLAAENAVNGILSREYRKLKRNEPIPYETELEEIMN</sequence>
<comment type="caution">
    <text evidence="1">The sequence shown here is derived from an EMBL/GenBank/DDBJ whole genome shotgun (WGS) entry which is preliminary data.</text>
</comment>
<dbReference type="AlphaFoldDB" id="A0A5N5TCC5"/>
<dbReference type="GO" id="GO:0046982">
    <property type="term" value="F:protein heterodimerization activity"/>
    <property type="evidence" value="ECO:0007669"/>
    <property type="project" value="InterPro"/>
</dbReference>
<name>A0A5N5TCC5_9CRUS</name>
<dbReference type="Gene3D" id="1.10.20.10">
    <property type="entry name" value="Histone, subunit A"/>
    <property type="match status" value="1"/>
</dbReference>
<organism evidence="1 2">
    <name type="scientific">Armadillidium nasatum</name>
    <dbReference type="NCBI Taxonomy" id="96803"/>
    <lineage>
        <taxon>Eukaryota</taxon>
        <taxon>Metazoa</taxon>
        <taxon>Ecdysozoa</taxon>
        <taxon>Arthropoda</taxon>
        <taxon>Crustacea</taxon>
        <taxon>Multicrustacea</taxon>
        <taxon>Malacostraca</taxon>
        <taxon>Eumalacostraca</taxon>
        <taxon>Peracarida</taxon>
        <taxon>Isopoda</taxon>
        <taxon>Oniscidea</taxon>
        <taxon>Crinocheta</taxon>
        <taxon>Armadillidiidae</taxon>
        <taxon>Armadillidium</taxon>
    </lineage>
</organism>
<dbReference type="InterPro" id="IPR009072">
    <property type="entry name" value="Histone-fold"/>
</dbReference>
<proteinExistence type="predicted"/>
<evidence type="ECO:0000313" key="2">
    <source>
        <dbReference type="Proteomes" id="UP000326759"/>
    </source>
</evidence>
<protein>
    <submittedName>
        <fullName evidence="1">Histone H2A</fullName>
    </submittedName>
</protein>
<gene>
    <name evidence="1" type="ORF">Anas_11380</name>
</gene>
<dbReference type="EMBL" id="SEYY01003443">
    <property type="protein sequence ID" value="KAB7504286.1"/>
    <property type="molecule type" value="Genomic_DNA"/>
</dbReference>
<dbReference type="SUPFAM" id="SSF47113">
    <property type="entry name" value="Histone-fold"/>
    <property type="match status" value="1"/>
</dbReference>